<dbReference type="Proteomes" id="UP000284676">
    <property type="component" value="Unassembled WGS sequence"/>
</dbReference>
<comment type="similarity">
    <text evidence="1 2">Belongs to the glutamine synthetase family.</text>
</comment>
<evidence type="ECO:0000313" key="6">
    <source>
        <dbReference type="Proteomes" id="UP000284676"/>
    </source>
</evidence>
<dbReference type="InterPro" id="IPR052725">
    <property type="entry name" value="GS_Type-3"/>
</dbReference>
<dbReference type="InterPro" id="IPR008146">
    <property type="entry name" value="Gln_synth_cat_dom"/>
</dbReference>
<dbReference type="RefSeq" id="WP_118234094.1">
    <property type="nucleotide sequence ID" value="NZ_CAEUHP010000001.1"/>
</dbReference>
<dbReference type="PANTHER" id="PTHR42974:SF1">
    <property type="entry name" value="TYPE-3 GLUTAMINE SYNTHETASE"/>
    <property type="match status" value="1"/>
</dbReference>
<dbReference type="AlphaFoldDB" id="A0A414PZ68"/>
<dbReference type="InterPro" id="IPR014746">
    <property type="entry name" value="Gln_synth/guanido_kin_cat_dom"/>
</dbReference>
<evidence type="ECO:0000256" key="2">
    <source>
        <dbReference type="RuleBase" id="RU000384"/>
    </source>
</evidence>
<dbReference type="PROSITE" id="PS00181">
    <property type="entry name" value="GLNA_ATP"/>
    <property type="match status" value="1"/>
</dbReference>
<dbReference type="EMBL" id="QRHL01000003">
    <property type="protein sequence ID" value="RHF73858.1"/>
    <property type="molecule type" value="Genomic_DNA"/>
</dbReference>
<dbReference type="InterPro" id="IPR008147">
    <property type="entry name" value="Gln_synt_N"/>
</dbReference>
<dbReference type="InterPro" id="IPR022147">
    <property type="entry name" value="GSIII_N"/>
</dbReference>
<dbReference type="PROSITE" id="PS51986">
    <property type="entry name" value="GS_BETA_GRASP"/>
    <property type="match status" value="1"/>
</dbReference>
<name>A0A414PZ68_FUSMR</name>
<proteinExistence type="inferred from homology"/>
<sequence length="704" mass="79873">MNTMLDVFGVNYFSELELKSRVPSSVFKKFKAVQAGEAEMSFEVADVIANAVKSWATEKGATHFTHWFQPLTELTAEKHESFISVTSEGTIMSQFSGKDLIKGEADTSSFPNGGLRSTFEARGYTAWDTSSPMFIKGEGMTKSLYIPTAFVGYNGEALDKKVPLLRSIKSVEAQALRIQRLLGDFDTKHINVTLGVEQEYFLVEKEFWDRRQDLALAGRTLFGNLPPKGQEMNDHYYGTIKERVEIFMSELDAELWKLGVMAKTKHNEVAPNQFEIALMFTSANVSVDQNHLAMDTIKKVANRHGLAALLHEKPFAGVNGSGKHCNWSLATDIGVNLYDPDNLKPDNLQFLLYTMAVIEGIDRYADVLRACTATPGNDHRLGGHEAPPAVISIFLGEQLQELFENIGNASFLETADINETIDIGVRIPKIAKDLSDRNRTSPFAFTGNKFEFRMPGSSASASTPVFMINTIVADILKEYADILEKTDPTKNINKYIIKLIKERYNLHKRIIFNGNGYESSWIDRAKELGLSNLKNTIEGIPVYIREETIELFERNGVLTRNELYSRFKVYSDRYNKQTNIEISTAIRMARNEIYPCVIKYVTNISQMINSVREALKEEEFIQFDKEHLIKVINFKNQLKNCITDLNEGLKVATAIADEYERACYYNNELVPMLNQMRYVVDSLELLVDKTVWPIPTYYDLLFRL</sequence>
<organism evidence="5 6">
    <name type="scientific">Fusobacterium mortiferum</name>
    <dbReference type="NCBI Taxonomy" id="850"/>
    <lineage>
        <taxon>Bacteria</taxon>
        <taxon>Fusobacteriati</taxon>
        <taxon>Fusobacteriota</taxon>
        <taxon>Fusobacteriia</taxon>
        <taxon>Fusobacteriales</taxon>
        <taxon>Fusobacteriaceae</taxon>
        <taxon>Fusobacterium</taxon>
    </lineage>
</organism>
<dbReference type="GO" id="GO:0004356">
    <property type="term" value="F:glutamine synthetase activity"/>
    <property type="evidence" value="ECO:0007669"/>
    <property type="project" value="InterPro"/>
</dbReference>
<dbReference type="Pfam" id="PF18318">
    <property type="entry name" value="Gln-synt_C-ter"/>
    <property type="match status" value="1"/>
</dbReference>
<dbReference type="InterPro" id="IPR040577">
    <property type="entry name" value="Gln-synt_C"/>
</dbReference>
<evidence type="ECO:0000259" key="3">
    <source>
        <dbReference type="PROSITE" id="PS51986"/>
    </source>
</evidence>
<accession>A0A414PZ68</accession>
<dbReference type="SMART" id="SM01230">
    <property type="entry name" value="Gln-synt_C"/>
    <property type="match status" value="1"/>
</dbReference>
<gene>
    <name evidence="5" type="ORF">DW663_03465</name>
</gene>
<dbReference type="PROSITE" id="PS51987">
    <property type="entry name" value="GS_CATALYTIC"/>
    <property type="match status" value="1"/>
</dbReference>
<evidence type="ECO:0000256" key="1">
    <source>
        <dbReference type="PROSITE-ProRule" id="PRU01330"/>
    </source>
</evidence>
<dbReference type="Pfam" id="PF12437">
    <property type="entry name" value="GSIII_N"/>
    <property type="match status" value="1"/>
</dbReference>
<dbReference type="Pfam" id="PF00120">
    <property type="entry name" value="Gln-synt_C"/>
    <property type="match status" value="1"/>
</dbReference>
<dbReference type="GO" id="GO:0006542">
    <property type="term" value="P:glutamine biosynthetic process"/>
    <property type="evidence" value="ECO:0007669"/>
    <property type="project" value="InterPro"/>
</dbReference>
<dbReference type="Gene3D" id="1.20.120.1560">
    <property type="match status" value="1"/>
</dbReference>
<evidence type="ECO:0000313" key="5">
    <source>
        <dbReference type="EMBL" id="RHF73858.1"/>
    </source>
</evidence>
<protein>
    <submittedName>
        <fullName evidence="5">Glutamine synthetase type III</fullName>
    </submittedName>
</protein>
<comment type="caution">
    <text evidence="5">The sequence shown here is derived from an EMBL/GenBank/DDBJ whole genome shotgun (WGS) entry which is preliminary data.</text>
</comment>
<evidence type="ECO:0000259" key="4">
    <source>
        <dbReference type="PROSITE" id="PS51987"/>
    </source>
</evidence>
<dbReference type="Gene3D" id="3.30.590.10">
    <property type="entry name" value="Glutamine synthetase/guanido kinase, catalytic domain"/>
    <property type="match status" value="1"/>
</dbReference>
<feature type="domain" description="GS beta-grasp" evidence="3">
    <location>
        <begin position="62"/>
        <end position="155"/>
    </location>
</feature>
<reference evidence="5 6" key="1">
    <citation type="submission" date="2018-08" db="EMBL/GenBank/DDBJ databases">
        <title>A genome reference for cultivated species of the human gut microbiota.</title>
        <authorList>
            <person name="Zou Y."/>
            <person name="Xue W."/>
            <person name="Luo G."/>
        </authorList>
    </citation>
    <scope>NUCLEOTIDE SEQUENCE [LARGE SCALE GENOMIC DNA]</scope>
    <source>
        <strain evidence="5 6">AM25-1</strain>
    </source>
</reference>
<feature type="domain" description="GS catalytic" evidence="4">
    <location>
        <begin position="160"/>
        <end position="593"/>
    </location>
</feature>
<dbReference type="InterPro" id="IPR027303">
    <property type="entry name" value="Gln_synth_gly_rich_site"/>
</dbReference>
<dbReference type="PANTHER" id="PTHR42974">
    <property type="entry name" value="GLUTAMINE SYNTHETASE"/>
    <property type="match status" value="1"/>
</dbReference>
<dbReference type="SUPFAM" id="SSF55931">
    <property type="entry name" value="Glutamine synthetase/guanido kinase"/>
    <property type="match status" value="1"/>
</dbReference>